<dbReference type="EMBL" id="CADEAL010002757">
    <property type="protein sequence ID" value="CAB1441980.1"/>
    <property type="molecule type" value="Genomic_DNA"/>
</dbReference>
<organism evidence="3 4">
    <name type="scientific">Pleuronectes platessa</name>
    <name type="common">European plaice</name>
    <dbReference type="NCBI Taxonomy" id="8262"/>
    <lineage>
        <taxon>Eukaryota</taxon>
        <taxon>Metazoa</taxon>
        <taxon>Chordata</taxon>
        <taxon>Craniata</taxon>
        <taxon>Vertebrata</taxon>
        <taxon>Euteleostomi</taxon>
        <taxon>Actinopterygii</taxon>
        <taxon>Neopterygii</taxon>
        <taxon>Teleostei</taxon>
        <taxon>Neoteleostei</taxon>
        <taxon>Acanthomorphata</taxon>
        <taxon>Carangaria</taxon>
        <taxon>Pleuronectiformes</taxon>
        <taxon>Pleuronectoidei</taxon>
        <taxon>Pleuronectidae</taxon>
        <taxon>Pleuronectes</taxon>
    </lineage>
</organism>
<proteinExistence type="predicted"/>
<reference evidence="3" key="1">
    <citation type="submission" date="2020-03" db="EMBL/GenBank/DDBJ databases">
        <authorList>
            <person name="Weist P."/>
        </authorList>
    </citation>
    <scope>NUCLEOTIDE SEQUENCE</scope>
</reference>
<sequence length="99" mass="10617">MGRFARNICLFSISLLQQEAAGQQQSGRSPIGIFWLPAGNSWSLLLLPVDLGPAGGDGIHPPTQSARPSAHRKNTNKRRGSSLSALGNDTSLNQDSHRK</sequence>
<feature type="signal peptide" evidence="2">
    <location>
        <begin position="1"/>
        <end position="22"/>
    </location>
</feature>
<dbReference type="Proteomes" id="UP001153269">
    <property type="component" value="Unassembled WGS sequence"/>
</dbReference>
<feature type="compositionally biased region" description="Polar residues" evidence="1">
    <location>
        <begin position="81"/>
        <end position="99"/>
    </location>
</feature>
<keyword evidence="4" id="KW-1185">Reference proteome</keyword>
<accession>A0A9N7YXC5</accession>
<evidence type="ECO:0000256" key="2">
    <source>
        <dbReference type="SAM" id="SignalP"/>
    </source>
</evidence>
<name>A0A9N7YXC5_PLEPL</name>
<keyword evidence="2" id="KW-0732">Signal</keyword>
<feature type="chain" id="PRO_5040443364" description="Secreted protein" evidence="2">
    <location>
        <begin position="23"/>
        <end position="99"/>
    </location>
</feature>
<evidence type="ECO:0000313" key="3">
    <source>
        <dbReference type="EMBL" id="CAB1441980.1"/>
    </source>
</evidence>
<feature type="region of interest" description="Disordered" evidence="1">
    <location>
        <begin position="53"/>
        <end position="99"/>
    </location>
</feature>
<evidence type="ECO:0000256" key="1">
    <source>
        <dbReference type="SAM" id="MobiDB-lite"/>
    </source>
</evidence>
<evidence type="ECO:0000313" key="4">
    <source>
        <dbReference type="Proteomes" id="UP001153269"/>
    </source>
</evidence>
<feature type="compositionally biased region" description="Basic residues" evidence="1">
    <location>
        <begin position="69"/>
        <end position="80"/>
    </location>
</feature>
<comment type="caution">
    <text evidence="3">The sequence shown here is derived from an EMBL/GenBank/DDBJ whole genome shotgun (WGS) entry which is preliminary data.</text>
</comment>
<dbReference type="AlphaFoldDB" id="A0A9N7YXC5"/>
<evidence type="ECO:0008006" key="5">
    <source>
        <dbReference type="Google" id="ProtNLM"/>
    </source>
</evidence>
<protein>
    <recommendedName>
        <fullName evidence="5">Secreted protein</fullName>
    </recommendedName>
</protein>
<gene>
    <name evidence="3" type="ORF">PLEPLA_LOCUS29694</name>
</gene>